<dbReference type="RefSeq" id="WP_002609654.1">
    <property type="nucleotide sequence ID" value="NZ_AP025565.1"/>
</dbReference>
<proteinExistence type="predicted"/>
<dbReference type="Proteomes" id="UP001203972">
    <property type="component" value="Unassembled WGS sequence"/>
</dbReference>
<evidence type="ECO:0000313" key="6">
    <source>
        <dbReference type="EMBL" id="QJA03819.1"/>
    </source>
</evidence>
<dbReference type="EMBL" id="JQIF01000133">
    <property type="protein sequence ID" value="KGJ51207.1"/>
    <property type="molecule type" value="Genomic_DNA"/>
</dbReference>
<reference evidence="5" key="2">
    <citation type="journal article" date="2019" name="Nat. Med.">
        <title>A library of human gut bacterial isolates paired with longitudinal multiomics data enables mechanistic microbiome research.</title>
        <authorList>
            <person name="Poyet M."/>
            <person name="Groussin M."/>
            <person name="Gibbons S.M."/>
            <person name="Avila-Pacheco J."/>
            <person name="Jiang X."/>
            <person name="Kearney S.M."/>
            <person name="Perrotta A.R."/>
            <person name="Berdy B."/>
            <person name="Zhao S."/>
            <person name="Lieberman T.D."/>
            <person name="Swanson P.K."/>
            <person name="Smith M."/>
            <person name="Roesemann S."/>
            <person name="Alexander J.E."/>
            <person name="Rich S.A."/>
            <person name="Livny J."/>
            <person name="Vlamakis H."/>
            <person name="Clish C."/>
            <person name="Bullock K."/>
            <person name="Deik A."/>
            <person name="Scott J."/>
            <person name="Pierce K.A."/>
            <person name="Xavier R.J."/>
            <person name="Alm E.J."/>
        </authorList>
    </citation>
    <scope>NUCLEOTIDE SEQUENCE</scope>
    <source>
        <strain evidence="5">BIOML-A12</strain>
    </source>
</reference>
<dbReference type="Proteomes" id="UP000604383">
    <property type="component" value="Unassembled WGS sequence"/>
</dbReference>
<evidence type="ECO:0000313" key="4">
    <source>
        <dbReference type="EMBL" id="MCR0234765.1"/>
    </source>
</evidence>
<feature type="transmembrane region" description="Helical" evidence="1">
    <location>
        <begin position="33"/>
        <end position="52"/>
    </location>
</feature>
<evidence type="ECO:0000313" key="5">
    <source>
        <dbReference type="EMBL" id="MZH58006.1"/>
    </source>
</evidence>
<keyword evidence="1" id="KW-1133">Transmembrane helix</keyword>
<reference evidence="4" key="4">
    <citation type="journal article" date="2022" name="Clin. Infect. Dis.">
        <title>Association between Clostridium innocuum and antibiotic-associated diarrhea in adults and children: A cross-sectional study and comparative genomics analysis.</title>
        <authorList>
            <person name="Cherny K.E."/>
            <person name="Muscat E.B."/>
            <person name="Balaji A."/>
            <person name="Mukherjee J."/>
            <person name="Ozer E.A."/>
            <person name="Angarone M.P."/>
            <person name="Hauser A.R."/>
            <person name="Sichel J.S."/>
            <person name="Amponsah E."/>
            <person name="Kociolek L.K."/>
        </authorList>
    </citation>
    <scope>NUCLEOTIDE SEQUENCE</scope>
    <source>
        <strain evidence="4">NU1-AC-029v</strain>
    </source>
</reference>
<dbReference type="EMBL" id="JAKTMA010000039">
    <property type="protein sequence ID" value="MCR0234765.1"/>
    <property type="molecule type" value="Genomic_DNA"/>
</dbReference>
<feature type="transmembrane region" description="Helical" evidence="1">
    <location>
        <begin position="9"/>
        <end position="27"/>
    </location>
</feature>
<reference evidence="6 8" key="3">
    <citation type="submission" date="2020-02" db="EMBL/GenBank/DDBJ databases">
        <authorList>
            <person name="Kociolek L.K."/>
            <person name="Ozer E.A."/>
        </authorList>
    </citation>
    <scope>NUCLEOTIDE SEQUENCE [LARGE SCALE GENOMIC DNA]</scope>
    <source>
        <strain evidence="6 8">ATCC 14501</strain>
    </source>
</reference>
<dbReference type="EMBL" id="WWTN01000050">
    <property type="protein sequence ID" value="MZH58006.1"/>
    <property type="molecule type" value="Genomic_DNA"/>
</dbReference>
<dbReference type="EMBL" id="CP048838">
    <property type="protein sequence ID" value="QJA03819.1"/>
    <property type="molecule type" value="Genomic_DNA"/>
</dbReference>
<organism evidence="3 7">
    <name type="scientific">Clostridium innocuum</name>
    <dbReference type="NCBI Taxonomy" id="1522"/>
    <lineage>
        <taxon>Bacteria</taxon>
        <taxon>Bacillati</taxon>
        <taxon>Bacillota</taxon>
        <taxon>Clostridia</taxon>
        <taxon>Eubacteriales</taxon>
        <taxon>Clostridiaceae</taxon>
        <taxon>Clostridium</taxon>
    </lineage>
</organism>
<name>A0A099I1R2_CLOIN</name>
<evidence type="ECO:0000256" key="1">
    <source>
        <dbReference type="SAM" id="Phobius"/>
    </source>
</evidence>
<feature type="transmembrane region" description="Helical" evidence="1">
    <location>
        <begin position="85"/>
        <end position="102"/>
    </location>
</feature>
<dbReference type="AlphaFoldDB" id="A0A099I1R2"/>
<evidence type="ECO:0000313" key="7">
    <source>
        <dbReference type="Proteomes" id="UP000030008"/>
    </source>
</evidence>
<keyword evidence="1" id="KW-0812">Transmembrane</keyword>
<dbReference type="GeneID" id="61927059"/>
<accession>A0A099I1R2</accession>
<evidence type="ECO:0000313" key="8">
    <source>
        <dbReference type="Proteomes" id="UP000503330"/>
    </source>
</evidence>
<sequence length="118" mass="14100">MMTYRVKRILWGLVFVAIGIGYLGTQLDWWDFTIFFPGWWTMLLILPALYSMLDHGLHFYNIFTVLAGCYFLADANAWIDVKLTYPVWMAIICIAIGLRLLCTRRVRWYEYRSHEYND</sequence>
<reference evidence="3 7" key="1">
    <citation type="submission" date="2014-08" db="EMBL/GenBank/DDBJ databases">
        <title>Clostridium innocuum, an unnegligible vancomycin-resistant pathogen causing extra-intestinal infections.</title>
        <authorList>
            <person name="Feng Y."/>
            <person name="Chiu C.-H."/>
        </authorList>
    </citation>
    <scope>NUCLEOTIDE SEQUENCE [LARGE SCALE GENOMIC DNA]</scope>
    <source>
        <strain evidence="3 7">AN88</strain>
    </source>
</reference>
<feature type="domain" description="LiaF transmembrane" evidence="2">
    <location>
        <begin position="10"/>
        <end position="107"/>
    </location>
</feature>
<evidence type="ECO:0000313" key="3">
    <source>
        <dbReference type="EMBL" id="KGJ51207.1"/>
    </source>
</evidence>
<dbReference type="Proteomes" id="UP000503330">
    <property type="component" value="Chromosome"/>
</dbReference>
<dbReference type="Proteomes" id="UP000030008">
    <property type="component" value="Unassembled WGS sequence"/>
</dbReference>
<protein>
    <recommendedName>
        <fullName evidence="2">LiaF transmembrane domain-containing protein</fullName>
    </recommendedName>
</protein>
<gene>
    <name evidence="3" type="ORF">CIAN88_22040</name>
    <name evidence="6" type="ORF">G4D54_15940</name>
    <name evidence="5" type="ORF">GT664_20135</name>
    <name evidence="4" type="ORF">MKC95_18530</name>
</gene>
<keyword evidence="1" id="KW-0472">Membrane</keyword>
<feature type="transmembrane region" description="Helical" evidence="1">
    <location>
        <begin position="59"/>
        <end position="79"/>
    </location>
</feature>
<evidence type="ECO:0000259" key="2">
    <source>
        <dbReference type="Pfam" id="PF22570"/>
    </source>
</evidence>
<dbReference type="Pfam" id="PF22570">
    <property type="entry name" value="LiaF-TM"/>
    <property type="match status" value="1"/>
</dbReference>
<dbReference type="InterPro" id="IPR054331">
    <property type="entry name" value="LiaF_TM"/>
</dbReference>